<dbReference type="Proteomes" id="UP001501126">
    <property type="component" value="Unassembled WGS sequence"/>
</dbReference>
<evidence type="ECO:0000256" key="1">
    <source>
        <dbReference type="SAM" id="Coils"/>
    </source>
</evidence>
<dbReference type="EMBL" id="BAAAFH010000021">
    <property type="protein sequence ID" value="GAA0876089.1"/>
    <property type="molecule type" value="Genomic_DNA"/>
</dbReference>
<evidence type="ECO:0000256" key="2">
    <source>
        <dbReference type="SAM" id="SignalP"/>
    </source>
</evidence>
<keyword evidence="1" id="KW-0175">Coiled coil</keyword>
<accession>A0ABN1MRV6</accession>
<comment type="caution">
    <text evidence="3">The sequence shown here is derived from an EMBL/GenBank/DDBJ whole genome shotgun (WGS) entry which is preliminary data.</text>
</comment>
<reference evidence="3 4" key="1">
    <citation type="journal article" date="2019" name="Int. J. Syst. Evol. Microbiol.">
        <title>The Global Catalogue of Microorganisms (GCM) 10K type strain sequencing project: providing services to taxonomists for standard genome sequencing and annotation.</title>
        <authorList>
            <consortium name="The Broad Institute Genomics Platform"/>
            <consortium name="The Broad Institute Genome Sequencing Center for Infectious Disease"/>
            <person name="Wu L."/>
            <person name="Ma J."/>
        </authorList>
    </citation>
    <scope>NUCLEOTIDE SEQUENCE [LARGE SCALE GENOMIC DNA]</scope>
    <source>
        <strain evidence="3 4">JCM 16083</strain>
    </source>
</reference>
<keyword evidence="4" id="KW-1185">Reference proteome</keyword>
<sequence>MKRITFCLVLLTSCLSIYSQENTTETNPKWDRQGNATDTSDFIGTINASDLKVKTNSEERLRITSSGNVGVGVQNPSEKLEVDGTIRAQEHLKVDGNLYVTGSAEVMGQVQFFDTLYLKEVPLIGEKDIHPDIIVKDSNGMVKRMVYSDYIGLPYEPRLCFHETRPTWASVSAAQLGGGEFDLGNIYTTCANVGIGTNSPMFNLDVAKSGRFRERLLISSGNSPAAADLHVRTSTTNTSARLLLVENAERKLLQLDNSGMLRAREIKVDMQNWPDYVFKKEYTLLPLHEVESFIKENGHLPNVPSAEELEEDGLNLAESNRMLMEKVEELTLYLIEQNKRITELEKALEQSETK</sequence>
<protein>
    <submittedName>
        <fullName evidence="3">Uncharacterized protein</fullName>
    </submittedName>
</protein>
<feature type="coiled-coil region" evidence="1">
    <location>
        <begin position="327"/>
        <end position="354"/>
    </location>
</feature>
<keyword evidence="2" id="KW-0732">Signal</keyword>
<organism evidence="3 4">
    <name type="scientific">Wandonia haliotis</name>
    <dbReference type="NCBI Taxonomy" id="574963"/>
    <lineage>
        <taxon>Bacteria</taxon>
        <taxon>Pseudomonadati</taxon>
        <taxon>Bacteroidota</taxon>
        <taxon>Flavobacteriia</taxon>
        <taxon>Flavobacteriales</taxon>
        <taxon>Crocinitomicaceae</taxon>
        <taxon>Wandonia</taxon>
    </lineage>
</organism>
<proteinExistence type="predicted"/>
<evidence type="ECO:0000313" key="3">
    <source>
        <dbReference type="EMBL" id="GAA0876089.1"/>
    </source>
</evidence>
<dbReference type="RefSeq" id="WP_343788266.1">
    <property type="nucleotide sequence ID" value="NZ_BAAAFH010000021.1"/>
</dbReference>
<evidence type="ECO:0000313" key="4">
    <source>
        <dbReference type="Proteomes" id="UP001501126"/>
    </source>
</evidence>
<feature type="chain" id="PRO_5047237896" evidence="2">
    <location>
        <begin position="20"/>
        <end position="354"/>
    </location>
</feature>
<gene>
    <name evidence="3" type="ORF">GCM10009118_24990</name>
</gene>
<name>A0ABN1MRV6_9FLAO</name>
<feature type="signal peptide" evidence="2">
    <location>
        <begin position="1"/>
        <end position="19"/>
    </location>
</feature>